<dbReference type="EC" id="3.4.19.12" evidence="3"/>
<dbReference type="Proteomes" id="UP000051574">
    <property type="component" value="Unassembled WGS sequence"/>
</dbReference>
<dbReference type="Pfam" id="PF00443">
    <property type="entry name" value="UCH"/>
    <property type="match status" value="1"/>
</dbReference>
<dbReference type="EMBL" id="LJIG01009116">
    <property type="protein sequence ID" value="KRT83723.1"/>
    <property type="molecule type" value="Genomic_DNA"/>
</dbReference>
<dbReference type="GO" id="GO:0030330">
    <property type="term" value="P:DNA damage response, signal transduction by p53 class mediator"/>
    <property type="evidence" value="ECO:0007669"/>
    <property type="project" value="TreeGrafter"/>
</dbReference>
<proteinExistence type="inferred from homology"/>
<dbReference type="GO" id="GO:0004843">
    <property type="term" value="F:cysteine-type deubiquitinase activity"/>
    <property type="evidence" value="ECO:0007669"/>
    <property type="project" value="UniProtKB-EC"/>
</dbReference>
<dbReference type="InterPro" id="IPR038765">
    <property type="entry name" value="Papain-like_cys_pep_sf"/>
</dbReference>
<organism evidence="9 10">
    <name type="scientific">Oryctes borbonicus</name>
    <dbReference type="NCBI Taxonomy" id="1629725"/>
    <lineage>
        <taxon>Eukaryota</taxon>
        <taxon>Metazoa</taxon>
        <taxon>Ecdysozoa</taxon>
        <taxon>Arthropoda</taxon>
        <taxon>Hexapoda</taxon>
        <taxon>Insecta</taxon>
        <taxon>Pterygota</taxon>
        <taxon>Neoptera</taxon>
        <taxon>Endopterygota</taxon>
        <taxon>Coleoptera</taxon>
        <taxon>Polyphaga</taxon>
        <taxon>Scarabaeiformia</taxon>
        <taxon>Scarabaeidae</taxon>
        <taxon>Dynastinae</taxon>
        <taxon>Oryctes</taxon>
    </lineage>
</organism>
<dbReference type="InterPro" id="IPR050164">
    <property type="entry name" value="Peptidase_C19"/>
</dbReference>
<dbReference type="PANTHER" id="PTHR24006:SF687">
    <property type="entry name" value="UBIQUITIN CARBOXYL-TERMINAL HYDROLASE 10"/>
    <property type="match status" value="1"/>
</dbReference>
<dbReference type="Gene3D" id="3.90.70.10">
    <property type="entry name" value="Cysteine proteinases"/>
    <property type="match status" value="1"/>
</dbReference>
<keyword evidence="4" id="KW-0645">Protease</keyword>
<evidence type="ECO:0000256" key="1">
    <source>
        <dbReference type="ARBA" id="ARBA00000707"/>
    </source>
</evidence>
<comment type="caution">
    <text evidence="9">The sequence shown here is derived from an EMBL/GenBank/DDBJ whole genome shotgun (WGS) entry which is preliminary data.</text>
</comment>
<comment type="catalytic activity">
    <reaction evidence="1">
        <text>Thiol-dependent hydrolysis of ester, thioester, amide, peptide and isopeptide bonds formed by the C-terminal Gly of ubiquitin (a 76-residue protein attached to proteins as an intracellular targeting signal).</text>
        <dbReference type="EC" id="3.4.19.12"/>
    </reaction>
</comment>
<dbReference type="GO" id="GO:0016579">
    <property type="term" value="P:protein deubiquitination"/>
    <property type="evidence" value="ECO:0007669"/>
    <property type="project" value="InterPro"/>
</dbReference>
<dbReference type="AlphaFoldDB" id="A0A0T6B920"/>
<evidence type="ECO:0000256" key="5">
    <source>
        <dbReference type="ARBA" id="ARBA00022786"/>
    </source>
</evidence>
<evidence type="ECO:0000256" key="2">
    <source>
        <dbReference type="ARBA" id="ARBA00005427"/>
    </source>
</evidence>
<feature type="domain" description="USP" evidence="8">
    <location>
        <begin position="275"/>
        <end position="479"/>
    </location>
</feature>
<dbReference type="GO" id="GO:0010506">
    <property type="term" value="P:regulation of autophagy"/>
    <property type="evidence" value="ECO:0007669"/>
    <property type="project" value="TreeGrafter"/>
</dbReference>
<evidence type="ECO:0000259" key="8">
    <source>
        <dbReference type="PROSITE" id="PS50235"/>
    </source>
</evidence>
<protein>
    <recommendedName>
        <fullName evidence="3">ubiquitinyl hydrolase 1</fullName>
        <ecNumber evidence="3">3.4.19.12</ecNumber>
    </recommendedName>
</protein>
<dbReference type="InterPro" id="IPR028889">
    <property type="entry name" value="USP"/>
</dbReference>
<reference evidence="9 10" key="1">
    <citation type="submission" date="2015-09" db="EMBL/GenBank/DDBJ databases">
        <title>Draft genome of the scarab beetle Oryctes borbonicus.</title>
        <authorList>
            <person name="Meyer J.M."/>
            <person name="Markov G.V."/>
            <person name="Baskaran P."/>
            <person name="Herrmann M."/>
            <person name="Sommer R.J."/>
            <person name="Roedelsperger C."/>
        </authorList>
    </citation>
    <scope>NUCLEOTIDE SEQUENCE [LARGE SCALE GENOMIC DNA]</scope>
    <source>
        <strain evidence="9">OB123</strain>
        <tissue evidence="9">Whole animal</tissue>
    </source>
</reference>
<gene>
    <name evidence="9" type="ORF">AMK59_3842</name>
</gene>
<name>A0A0T6B920_9SCAR</name>
<feature type="non-terminal residue" evidence="9">
    <location>
        <position position="479"/>
    </location>
</feature>
<accession>A0A0T6B920</accession>
<evidence type="ECO:0000256" key="6">
    <source>
        <dbReference type="ARBA" id="ARBA00022801"/>
    </source>
</evidence>
<dbReference type="SUPFAM" id="SSF54001">
    <property type="entry name" value="Cysteine proteinases"/>
    <property type="match status" value="1"/>
</dbReference>
<dbReference type="PANTHER" id="PTHR24006">
    <property type="entry name" value="UBIQUITIN CARBOXYL-TERMINAL HYDROLASE"/>
    <property type="match status" value="1"/>
</dbReference>
<comment type="similarity">
    <text evidence="2">Belongs to the peptidase C19 family. USP10 subfamily.</text>
</comment>
<keyword evidence="6" id="KW-0378">Hydrolase</keyword>
<evidence type="ECO:0000256" key="7">
    <source>
        <dbReference type="ARBA" id="ARBA00022807"/>
    </source>
</evidence>
<evidence type="ECO:0000313" key="10">
    <source>
        <dbReference type="Proteomes" id="UP000051574"/>
    </source>
</evidence>
<keyword evidence="5" id="KW-0833">Ubl conjugation pathway</keyword>
<dbReference type="GO" id="GO:0005634">
    <property type="term" value="C:nucleus"/>
    <property type="evidence" value="ECO:0007669"/>
    <property type="project" value="TreeGrafter"/>
</dbReference>
<dbReference type="InterPro" id="IPR001394">
    <property type="entry name" value="Peptidase_C19_UCH"/>
</dbReference>
<dbReference type="GO" id="GO:0005829">
    <property type="term" value="C:cytosol"/>
    <property type="evidence" value="ECO:0007669"/>
    <property type="project" value="TreeGrafter"/>
</dbReference>
<evidence type="ECO:0000256" key="3">
    <source>
        <dbReference type="ARBA" id="ARBA00012759"/>
    </source>
</evidence>
<sequence length="479" mass="55263">MDSPIEFLDLSGVEEREKLLILNFLHCWNENVQVPWKKPTQASKSDEGVSNNLHQKVPYSTNNLLLEKNTYDRNDLNPTPHVYQPYTEPHHNQPIYQNIYHEPAEMSMNIMDHCVQVQQVVPNCINNENYYVRGNVIEQANVHHLARHIIEEDISQTSNNTNVNISENHVGENGDCQNNIMANEKNEDKRVVELKPASKSWASLFQKVHNDEEVNGKTNELLNDSDAKTEINTDVKLPEVSNSLKNNYDDPVYYRLGEFLAEHEIDHKTISLQPRGLINRSNYCYINSILQALLACPPVYNLLIGLAERITTNAKRKLTPVIYNMSKFVREFNHLPAAQRVSRRTDKNQKQDPNCLIDCDVPFEPHYIYKMLNGIRSDTFVVEGRQEDAEEFLGCLLNGLNDEMLELMKLINKQRPKLNEMKPNNNDNDQDKEWQEVTGKNKGCVTRRTELVHTPISDIFNGHLRSRVHRAGDKSTDNV</sequence>
<dbReference type="OrthoDB" id="429671at2759"/>
<dbReference type="PROSITE" id="PS50235">
    <property type="entry name" value="USP_3"/>
    <property type="match status" value="1"/>
</dbReference>
<dbReference type="GO" id="GO:0006508">
    <property type="term" value="P:proteolysis"/>
    <property type="evidence" value="ECO:0007669"/>
    <property type="project" value="UniProtKB-KW"/>
</dbReference>
<evidence type="ECO:0000313" key="9">
    <source>
        <dbReference type="EMBL" id="KRT83723.1"/>
    </source>
</evidence>
<keyword evidence="7" id="KW-0788">Thiol protease</keyword>
<keyword evidence="10" id="KW-1185">Reference proteome</keyword>
<evidence type="ECO:0000256" key="4">
    <source>
        <dbReference type="ARBA" id="ARBA00022670"/>
    </source>
</evidence>